<gene>
    <name evidence="1" type="ORF">Vbra_14600</name>
</gene>
<organism evidence="1 2">
    <name type="scientific">Vitrella brassicaformis (strain CCMP3155)</name>
    <dbReference type="NCBI Taxonomy" id="1169540"/>
    <lineage>
        <taxon>Eukaryota</taxon>
        <taxon>Sar</taxon>
        <taxon>Alveolata</taxon>
        <taxon>Colpodellida</taxon>
        <taxon>Vitrellaceae</taxon>
        <taxon>Vitrella</taxon>
    </lineage>
</organism>
<sequence length="97" mass="10863">MDSSVASSLRELQDNITVPKGLPMQRKKASARTSSWKHESSCVGAFPSPMHDRYVKLLEKGAPAQVLSAFDFTRVSLDELLAYHDSMKPQKQVQTDR</sequence>
<evidence type="ECO:0000313" key="2">
    <source>
        <dbReference type="Proteomes" id="UP000041254"/>
    </source>
</evidence>
<dbReference type="AlphaFoldDB" id="A0A0G4F6Y6"/>
<reference evidence="1 2" key="1">
    <citation type="submission" date="2014-11" db="EMBL/GenBank/DDBJ databases">
        <authorList>
            <person name="Zhu J."/>
            <person name="Qi W."/>
            <person name="Song R."/>
        </authorList>
    </citation>
    <scope>NUCLEOTIDE SEQUENCE [LARGE SCALE GENOMIC DNA]</scope>
</reference>
<evidence type="ECO:0000313" key="1">
    <source>
        <dbReference type="EMBL" id="CEM08316.1"/>
    </source>
</evidence>
<dbReference type="EMBL" id="CDMY01000385">
    <property type="protein sequence ID" value="CEM08316.1"/>
    <property type="molecule type" value="Genomic_DNA"/>
</dbReference>
<dbReference type="InParanoid" id="A0A0G4F6Y6"/>
<name>A0A0G4F6Y6_VITBC</name>
<keyword evidence="2" id="KW-1185">Reference proteome</keyword>
<accession>A0A0G4F6Y6</accession>
<protein>
    <submittedName>
        <fullName evidence="1">Uncharacterized protein</fullName>
    </submittedName>
</protein>
<dbReference type="Proteomes" id="UP000041254">
    <property type="component" value="Unassembled WGS sequence"/>
</dbReference>
<dbReference type="VEuPathDB" id="CryptoDB:Vbra_14600"/>
<proteinExistence type="predicted"/>